<gene>
    <name evidence="1" type="ORF">CPELLU_LOCUS18999</name>
</gene>
<proteinExistence type="predicted"/>
<evidence type="ECO:0000313" key="2">
    <source>
        <dbReference type="Proteomes" id="UP000789759"/>
    </source>
</evidence>
<organism evidence="1 2">
    <name type="scientific">Cetraspora pellucida</name>
    <dbReference type="NCBI Taxonomy" id="1433469"/>
    <lineage>
        <taxon>Eukaryota</taxon>
        <taxon>Fungi</taxon>
        <taxon>Fungi incertae sedis</taxon>
        <taxon>Mucoromycota</taxon>
        <taxon>Glomeromycotina</taxon>
        <taxon>Glomeromycetes</taxon>
        <taxon>Diversisporales</taxon>
        <taxon>Gigasporaceae</taxon>
        <taxon>Cetraspora</taxon>
    </lineage>
</organism>
<dbReference type="AlphaFoldDB" id="A0A9N9K921"/>
<keyword evidence="2" id="KW-1185">Reference proteome</keyword>
<feature type="non-terminal residue" evidence="1">
    <location>
        <position position="1"/>
    </location>
</feature>
<reference evidence="1" key="1">
    <citation type="submission" date="2021-06" db="EMBL/GenBank/DDBJ databases">
        <authorList>
            <person name="Kallberg Y."/>
            <person name="Tangrot J."/>
            <person name="Rosling A."/>
        </authorList>
    </citation>
    <scope>NUCLEOTIDE SEQUENCE</scope>
    <source>
        <strain evidence="1">FL966</strain>
    </source>
</reference>
<dbReference type="EMBL" id="CAJVQA010041748">
    <property type="protein sequence ID" value="CAG8814189.1"/>
    <property type="molecule type" value="Genomic_DNA"/>
</dbReference>
<comment type="caution">
    <text evidence="1">The sequence shown here is derived from an EMBL/GenBank/DDBJ whole genome shotgun (WGS) entry which is preliminary data.</text>
</comment>
<evidence type="ECO:0000313" key="1">
    <source>
        <dbReference type="EMBL" id="CAG8814189.1"/>
    </source>
</evidence>
<accession>A0A9N9K921</accession>
<dbReference type="Proteomes" id="UP000789759">
    <property type="component" value="Unassembled WGS sequence"/>
</dbReference>
<name>A0A9N9K921_9GLOM</name>
<sequence>SEFPLGRRQVVSFPLIIISSNHKYKIDLTLEQLDDGIVP</sequence>
<protein>
    <submittedName>
        <fullName evidence="1">9204_t:CDS:1</fullName>
    </submittedName>
</protein>